<accession>A0AAD6VVG3</accession>
<dbReference type="AlphaFoldDB" id="A0AAD6VVG3"/>
<dbReference type="EMBL" id="JARJCW010000007">
    <property type="protein sequence ID" value="KAJ7222233.1"/>
    <property type="molecule type" value="Genomic_DNA"/>
</dbReference>
<comment type="caution">
    <text evidence="1">The sequence shown here is derived from an EMBL/GenBank/DDBJ whole genome shotgun (WGS) entry which is preliminary data.</text>
</comment>
<name>A0AAD6VVG3_9AGAR</name>
<gene>
    <name evidence="1" type="ORF">GGX14DRAFT_558321</name>
</gene>
<evidence type="ECO:0000313" key="2">
    <source>
        <dbReference type="Proteomes" id="UP001219525"/>
    </source>
</evidence>
<proteinExistence type="predicted"/>
<evidence type="ECO:0000313" key="1">
    <source>
        <dbReference type="EMBL" id="KAJ7222233.1"/>
    </source>
</evidence>
<dbReference type="Proteomes" id="UP001219525">
    <property type="component" value="Unassembled WGS sequence"/>
</dbReference>
<organism evidence="1 2">
    <name type="scientific">Mycena pura</name>
    <dbReference type="NCBI Taxonomy" id="153505"/>
    <lineage>
        <taxon>Eukaryota</taxon>
        <taxon>Fungi</taxon>
        <taxon>Dikarya</taxon>
        <taxon>Basidiomycota</taxon>
        <taxon>Agaricomycotina</taxon>
        <taxon>Agaricomycetes</taxon>
        <taxon>Agaricomycetidae</taxon>
        <taxon>Agaricales</taxon>
        <taxon>Marasmiineae</taxon>
        <taxon>Mycenaceae</taxon>
        <taxon>Mycena</taxon>
    </lineage>
</organism>
<reference evidence="1" key="1">
    <citation type="submission" date="2023-03" db="EMBL/GenBank/DDBJ databases">
        <title>Massive genome expansion in bonnet fungi (Mycena s.s.) driven by repeated elements and novel gene families across ecological guilds.</title>
        <authorList>
            <consortium name="Lawrence Berkeley National Laboratory"/>
            <person name="Harder C.B."/>
            <person name="Miyauchi S."/>
            <person name="Viragh M."/>
            <person name="Kuo A."/>
            <person name="Thoen E."/>
            <person name="Andreopoulos B."/>
            <person name="Lu D."/>
            <person name="Skrede I."/>
            <person name="Drula E."/>
            <person name="Henrissat B."/>
            <person name="Morin E."/>
            <person name="Kohler A."/>
            <person name="Barry K."/>
            <person name="LaButti K."/>
            <person name="Morin E."/>
            <person name="Salamov A."/>
            <person name="Lipzen A."/>
            <person name="Mereny Z."/>
            <person name="Hegedus B."/>
            <person name="Baldrian P."/>
            <person name="Stursova M."/>
            <person name="Weitz H."/>
            <person name="Taylor A."/>
            <person name="Grigoriev I.V."/>
            <person name="Nagy L.G."/>
            <person name="Martin F."/>
            <person name="Kauserud H."/>
        </authorList>
    </citation>
    <scope>NUCLEOTIDE SEQUENCE</scope>
    <source>
        <strain evidence="1">9144</strain>
    </source>
</reference>
<keyword evidence="2" id="KW-1185">Reference proteome</keyword>
<sequence length="392" mass="43511">MLFDLALRTLSTSRSRISLPSNLVRPHANHANTAVLRQLPRLNKACGQFSTCIPSANHRHHPAYPASFALRTCCRSYSATNHWHAANTAVPQPPPFSETYGQLAALRLPFHPFELDTSNARSVNTAAYTGKKDIYTPAGKAPTFKYADDGVVKELESRFESLVDLLGIRSSPKCHVLWEETCQRILYDDHRSEAWAARVGQDLLELVVQLLEDALEHSDAARWPKWGFHSPLNQPLLTYAQQGDTWCGIRHCNVTHSAVSVEYKSIRVLRKHIVDMLYTSDLQAGRLRNGSAIAKKIGLQQIALSERLKSVDARYGVIFTGGSMVLTSTGDEDSPGPQVVASRSAHVTDARHLLSGLLAMMAPPTILPFDPVPDPRAIDSVWMFLKHLLKLL</sequence>
<protein>
    <submittedName>
        <fullName evidence="1">Uncharacterized protein</fullName>
    </submittedName>
</protein>